<comment type="caution">
    <text evidence="3">The sequence shown here is derived from an EMBL/GenBank/DDBJ whole genome shotgun (WGS) entry which is preliminary data.</text>
</comment>
<evidence type="ECO:0000256" key="1">
    <source>
        <dbReference type="SAM" id="SignalP"/>
    </source>
</evidence>
<keyword evidence="1" id="KW-0732">Signal</keyword>
<dbReference type="RefSeq" id="WP_258810297.1">
    <property type="nucleotide sequence ID" value="NZ_JANUGU010000001.1"/>
</dbReference>
<organism evidence="3 4">
    <name type="scientific">Massilia terrae</name>
    <dbReference type="NCBI Taxonomy" id="1811224"/>
    <lineage>
        <taxon>Bacteria</taxon>
        <taxon>Pseudomonadati</taxon>
        <taxon>Pseudomonadota</taxon>
        <taxon>Betaproteobacteria</taxon>
        <taxon>Burkholderiales</taxon>
        <taxon>Oxalobacteraceae</taxon>
        <taxon>Telluria group</taxon>
        <taxon>Massilia</taxon>
    </lineage>
</organism>
<sequence length="554" mass="59023">MNKYAHLFRALALAALATGAGQAAAATYHVDCSAGGPEAGLENPVRSLEQLNRIRFAPGSHILFKRGTVCHGTFKPMAGSSGRPEAPIVVDAYGPANLPRPAIAAGCVQSRRDPDQSYTEAGKPPTGISPYRSLCTADDGPARRAAVHLLNVEQWEINSLDLSNDGLGEGPRVGLLVQLEDFGAGTHYRINDVYVHHVHGFSLDVKGPVMYKQTGGILFDITRSVAKEGRKPTRFDDVLIENSEVYHVDAIGISNRSAWMCRVGGAPCGDYLKEGEAPVQRKGLADRTSIDFLPSTRLVIRNNKIHDIGGDGIIVRTATAPLVESNLIYDVWMRVAGNSAGAWAINTDDALFQYNEVHGVRKRGSMADGMAFDADLGTWGTMVRNNYSHDNEGGLMLFCGCGTDGMGNWAKAASALVENNLSVNDGHRIVFIVGAEGGTVKDNLVVTTKPGLDVTVIESAHENKNEVTLSGNVILRADGGGKLARRAEQPGSLKDISWSGNTFAGYPAAADAAGADYKAGAQPNRTLPAAGQDLAAAIERWFAATDFAAKRYKP</sequence>
<dbReference type="EMBL" id="JANUGU010000001">
    <property type="protein sequence ID" value="MCS0657139.1"/>
    <property type="molecule type" value="Genomic_DNA"/>
</dbReference>
<gene>
    <name evidence="3" type="ORF">NX778_03570</name>
</gene>
<name>A0ABT2CTH6_9BURK</name>
<feature type="domain" description="Right handed beta helix" evidence="2">
    <location>
        <begin position="295"/>
        <end position="455"/>
    </location>
</feature>
<evidence type="ECO:0000313" key="3">
    <source>
        <dbReference type="EMBL" id="MCS0657139.1"/>
    </source>
</evidence>
<feature type="signal peptide" evidence="1">
    <location>
        <begin position="1"/>
        <end position="25"/>
    </location>
</feature>
<dbReference type="Gene3D" id="2.160.20.10">
    <property type="entry name" value="Single-stranded right-handed beta-helix, Pectin lyase-like"/>
    <property type="match status" value="1"/>
</dbReference>
<keyword evidence="4" id="KW-1185">Reference proteome</keyword>
<dbReference type="InterPro" id="IPR012334">
    <property type="entry name" value="Pectin_lyas_fold"/>
</dbReference>
<evidence type="ECO:0000259" key="2">
    <source>
        <dbReference type="Pfam" id="PF13229"/>
    </source>
</evidence>
<dbReference type="Proteomes" id="UP001204621">
    <property type="component" value="Unassembled WGS sequence"/>
</dbReference>
<dbReference type="SUPFAM" id="SSF51126">
    <property type="entry name" value="Pectin lyase-like"/>
    <property type="match status" value="1"/>
</dbReference>
<dbReference type="Pfam" id="PF13229">
    <property type="entry name" value="Beta_helix"/>
    <property type="match status" value="1"/>
</dbReference>
<protein>
    <submittedName>
        <fullName evidence="3">Right-handed parallel beta-helix repeat-containing protein</fullName>
    </submittedName>
</protein>
<dbReference type="InterPro" id="IPR039448">
    <property type="entry name" value="Beta_helix"/>
</dbReference>
<feature type="chain" id="PRO_5046349650" evidence="1">
    <location>
        <begin position="26"/>
        <end position="554"/>
    </location>
</feature>
<reference evidence="3 4" key="1">
    <citation type="submission" date="2022-08" db="EMBL/GenBank/DDBJ databases">
        <title>Reclassification of Massilia species as members of the genera Telluria, Duganella, Pseudoduganella, Mokoshia gen. nov. and Zemynaea gen. nov. using orthogonal and non-orthogonal genome-based approaches.</title>
        <authorList>
            <person name="Bowman J.P."/>
        </authorList>
    </citation>
    <scope>NUCLEOTIDE SEQUENCE [LARGE SCALE GENOMIC DNA]</scope>
    <source>
        <strain evidence="3 4">JCM 31606</strain>
    </source>
</reference>
<dbReference type="InterPro" id="IPR006626">
    <property type="entry name" value="PbH1"/>
</dbReference>
<proteinExistence type="predicted"/>
<dbReference type="InterPro" id="IPR011050">
    <property type="entry name" value="Pectin_lyase_fold/virulence"/>
</dbReference>
<evidence type="ECO:0000313" key="4">
    <source>
        <dbReference type="Proteomes" id="UP001204621"/>
    </source>
</evidence>
<accession>A0ABT2CTH6</accession>
<dbReference type="SMART" id="SM00710">
    <property type="entry name" value="PbH1"/>
    <property type="match status" value="6"/>
</dbReference>